<keyword evidence="3" id="KW-0808">Transferase</keyword>
<dbReference type="GO" id="GO:0036431">
    <property type="term" value="F:dCMP kinase activity"/>
    <property type="evidence" value="ECO:0007669"/>
    <property type="project" value="InterPro"/>
</dbReference>
<evidence type="ECO:0000256" key="1">
    <source>
        <dbReference type="ARBA" id="ARBA00009427"/>
    </source>
</evidence>
<dbReference type="InterPro" id="IPR011994">
    <property type="entry name" value="Cytidylate_kinase_dom"/>
</dbReference>
<proteinExistence type="inferred from homology"/>
<comment type="catalytic activity">
    <reaction evidence="7">
        <text>dCMP + ATP = dCDP + ADP</text>
        <dbReference type="Rhea" id="RHEA:25094"/>
        <dbReference type="ChEBI" id="CHEBI:30616"/>
        <dbReference type="ChEBI" id="CHEBI:57566"/>
        <dbReference type="ChEBI" id="CHEBI:58593"/>
        <dbReference type="ChEBI" id="CHEBI:456216"/>
        <dbReference type="EC" id="2.7.4.25"/>
    </reaction>
</comment>
<dbReference type="PANTHER" id="PTHR21299:SF2">
    <property type="entry name" value="CYTIDYLATE KINASE"/>
    <property type="match status" value="1"/>
</dbReference>
<dbReference type="NCBIfam" id="TIGR00017">
    <property type="entry name" value="cmk"/>
    <property type="match status" value="1"/>
</dbReference>
<evidence type="ECO:0000256" key="7">
    <source>
        <dbReference type="ARBA" id="ARBA00047615"/>
    </source>
</evidence>
<comment type="similarity">
    <text evidence="1">Belongs to the cytidylate kinase family. Type 1 subfamily.</text>
</comment>
<keyword evidence="5" id="KW-0418">Kinase</keyword>
<evidence type="ECO:0000256" key="2">
    <source>
        <dbReference type="ARBA" id="ARBA00012906"/>
    </source>
</evidence>
<evidence type="ECO:0000256" key="4">
    <source>
        <dbReference type="ARBA" id="ARBA00022741"/>
    </source>
</evidence>
<evidence type="ECO:0000256" key="5">
    <source>
        <dbReference type="ARBA" id="ARBA00022777"/>
    </source>
</evidence>
<dbReference type="GO" id="GO:0005524">
    <property type="term" value="F:ATP binding"/>
    <property type="evidence" value="ECO:0007669"/>
    <property type="project" value="UniProtKB-KW"/>
</dbReference>
<sequence length="219" mass="24541">MIVAIDGPAAAGKSTSAKKVARELGFTHLDTGAMYRCVTLSVLRNQITLDNENALSQLLNELDIRLEKLDDELVVYLNGEDVSDEIRKAEVTSYVSTVSALSQVRNALVRIQRNIAKNQDCVVEGRDIGTIVFPDAEFKFFLIADDFVRARRRQLDLIAIGEEKSIAVLVEEIRQRDFLDSERSNSPLRKADDAIEIDTSKMTFDEQVAFMVNKVKNDS</sequence>
<evidence type="ECO:0000259" key="9">
    <source>
        <dbReference type="Pfam" id="PF02224"/>
    </source>
</evidence>
<evidence type="ECO:0000256" key="3">
    <source>
        <dbReference type="ARBA" id="ARBA00022679"/>
    </source>
</evidence>
<dbReference type="InterPro" id="IPR003136">
    <property type="entry name" value="Cytidylate_kin"/>
</dbReference>
<accession>A0A381PPC5</accession>
<protein>
    <recommendedName>
        <fullName evidence="2">(d)CMP kinase</fullName>
        <ecNumber evidence="2">2.7.4.25</ecNumber>
    </recommendedName>
</protein>
<dbReference type="Pfam" id="PF02224">
    <property type="entry name" value="Cytidylate_kin"/>
    <property type="match status" value="1"/>
</dbReference>
<gene>
    <name evidence="10" type="ORF">METZ01_LOCUS20763</name>
</gene>
<reference evidence="10" key="1">
    <citation type="submission" date="2018-05" db="EMBL/GenBank/DDBJ databases">
        <authorList>
            <person name="Lanie J.A."/>
            <person name="Ng W.-L."/>
            <person name="Kazmierczak K.M."/>
            <person name="Andrzejewski T.M."/>
            <person name="Davidsen T.M."/>
            <person name="Wayne K.J."/>
            <person name="Tettelin H."/>
            <person name="Glass J.I."/>
            <person name="Rusch D."/>
            <person name="Podicherti R."/>
            <person name="Tsui H.-C.T."/>
            <person name="Winkler M.E."/>
        </authorList>
    </citation>
    <scope>NUCLEOTIDE SEQUENCE</scope>
</reference>
<dbReference type="EMBL" id="UINC01001025">
    <property type="protein sequence ID" value="SUZ67909.1"/>
    <property type="molecule type" value="Genomic_DNA"/>
</dbReference>
<dbReference type="EC" id="2.7.4.25" evidence="2"/>
<dbReference type="HAMAP" id="MF_00238">
    <property type="entry name" value="Cytidyl_kinase_type1"/>
    <property type="match status" value="1"/>
</dbReference>
<dbReference type="AlphaFoldDB" id="A0A381PPC5"/>
<dbReference type="PANTHER" id="PTHR21299">
    <property type="entry name" value="CYTIDYLATE KINASE/PANTOATE-BETA-ALANINE LIGASE"/>
    <property type="match status" value="1"/>
</dbReference>
<dbReference type="GO" id="GO:0005829">
    <property type="term" value="C:cytosol"/>
    <property type="evidence" value="ECO:0007669"/>
    <property type="project" value="TreeGrafter"/>
</dbReference>
<organism evidence="10">
    <name type="scientific">marine metagenome</name>
    <dbReference type="NCBI Taxonomy" id="408172"/>
    <lineage>
        <taxon>unclassified sequences</taxon>
        <taxon>metagenomes</taxon>
        <taxon>ecological metagenomes</taxon>
    </lineage>
</organism>
<evidence type="ECO:0000256" key="6">
    <source>
        <dbReference type="ARBA" id="ARBA00022840"/>
    </source>
</evidence>
<evidence type="ECO:0000256" key="8">
    <source>
        <dbReference type="ARBA" id="ARBA00048478"/>
    </source>
</evidence>
<dbReference type="Gene3D" id="3.40.50.300">
    <property type="entry name" value="P-loop containing nucleotide triphosphate hydrolases"/>
    <property type="match status" value="1"/>
</dbReference>
<keyword evidence="6" id="KW-0067">ATP-binding</keyword>
<comment type="catalytic activity">
    <reaction evidence="8">
        <text>CMP + ATP = CDP + ADP</text>
        <dbReference type="Rhea" id="RHEA:11600"/>
        <dbReference type="ChEBI" id="CHEBI:30616"/>
        <dbReference type="ChEBI" id="CHEBI:58069"/>
        <dbReference type="ChEBI" id="CHEBI:60377"/>
        <dbReference type="ChEBI" id="CHEBI:456216"/>
        <dbReference type="EC" id="2.7.4.25"/>
    </reaction>
</comment>
<keyword evidence="4" id="KW-0547">Nucleotide-binding</keyword>
<evidence type="ECO:0000313" key="10">
    <source>
        <dbReference type="EMBL" id="SUZ67909.1"/>
    </source>
</evidence>
<dbReference type="SUPFAM" id="SSF52540">
    <property type="entry name" value="P-loop containing nucleoside triphosphate hydrolases"/>
    <property type="match status" value="1"/>
</dbReference>
<feature type="domain" description="Cytidylate kinase" evidence="9">
    <location>
        <begin position="3"/>
        <end position="216"/>
    </location>
</feature>
<dbReference type="GO" id="GO:0015949">
    <property type="term" value="P:nucleobase-containing small molecule interconversion"/>
    <property type="evidence" value="ECO:0007669"/>
    <property type="project" value="TreeGrafter"/>
</dbReference>
<dbReference type="CDD" id="cd02020">
    <property type="entry name" value="CMPK"/>
    <property type="match status" value="1"/>
</dbReference>
<dbReference type="InterPro" id="IPR027417">
    <property type="entry name" value="P-loop_NTPase"/>
</dbReference>
<name>A0A381PPC5_9ZZZZ</name>